<evidence type="ECO:0000313" key="2">
    <source>
        <dbReference type="EMBL" id="PYH65578.1"/>
    </source>
</evidence>
<feature type="compositionally biased region" description="Low complexity" evidence="1">
    <location>
        <begin position="159"/>
        <end position="173"/>
    </location>
</feature>
<dbReference type="RefSeq" id="XP_025559372.1">
    <property type="nucleotide sequence ID" value="XM_025711674.1"/>
</dbReference>
<dbReference type="Proteomes" id="UP000248405">
    <property type="component" value="Unassembled WGS sequence"/>
</dbReference>
<name>A0A319BQU6_ASPVC</name>
<gene>
    <name evidence="2" type="ORF">BO88DRAFT_470628</name>
</gene>
<dbReference type="AlphaFoldDB" id="A0A319BQU6"/>
<accession>A0A319BQU6</accession>
<feature type="region of interest" description="Disordered" evidence="1">
    <location>
        <begin position="117"/>
        <end position="173"/>
    </location>
</feature>
<sequence length="246" mass="27737">MDSQCAIPSNDTAAEASPATEVHTEFRYIEAYEDACDRCDLFNMQNAMSQCRSCGWRECRACTIENGGRRTHRVQGRTHFSPVDVNELTAQATADHEQRVARLGGWMAMTRRRGHARRWIYTSRRREGEQPTRGRGRRNRRGRRGNRQRCQAPAPAPTPEATAAPSPAASPNTEEAILNDARAPETAEGAEMLYALGLEDSASRRSESVSPTTEEERRTIRAPFLILAKRAREEFETQQTDRVSEE</sequence>
<proteinExistence type="predicted"/>
<evidence type="ECO:0000256" key="1">
    <source>
        <dbReference type="SAM" id="MobiDB-lite"/>
    </source>
</evidence>
<feature type="region of interest" description="Disordered" evidence="1">
    <location>
        <begin position="197"/>
        <end position="221"/>
    </location>
</feature>
<dbReference type="EMBL" id="KZ821637">
    <property type="protein sequence ID" value="PYH65578.1"/>
    <property type="molecule type" value="Genomic_DNA"/>
</dbReference>
<keyword evidence="3" id="KW-1185">Reference proteome</keyword>
<dbReference type="OrthoDB" id="4494569at2759"/>
<protein>
    <submittedName>
        <fullName evidence="2">Uncharacterized protein</fullName>
    </submittedName>
</protein>
<dbReference type="GeneID" id="37216266"/>
<evidence type="ECO:0000313" key="3">
    <source>
        <dbReference type="Proteomes" id="UP000248405"/>
    </source>
</evidence>
<feature type="compositionally biased region" description="Basic residues" evidence="1">
    <location>
        <begin position="134"/>
        <end position="147"/>
    </location>
</feature>
<organism evidence="2 3">
    <name type="scientific">Aspergillus vadensis (strain CBS 113365 / IMI 142717 / IBT 24658)</name>
    <dbReference type="NCBI Taxonomy" id="1448311"/>
    <lineage>
        <taxon>Eukaryota</taxon>
        <taxon>Fungi</taxon>
        <taxon>Dikarya</taxon>
        <taxon>Ascomycota</taxon>
        <taxon>Pezizomycotina</taxon>
        <taxon>Eurotiomycetes</taxon>
        <taxon>Eurotiomycetidae</taxon>
        <taxon>Eurotiales</taxon>
        <taxon>Aspergillaceae</taxon>
        <taxon>Aspergillus</taxon>
        <taxon>Aspergillus subgen. Circumdati</taxon>
    </lineage>
</organism>
<reference evidence="2" key="1">
    <citation type="submission" date="2016-12" db="EMBL/GenBank/DDBJ databases">
        <title>The genomes of Aspergillus section Nigri reveals drivers in fungal speciation.</title>
        <authorList>
            <consortium name="DOE Joint Genome Institute"/>
            <person name="Vesth T.C."/>
            <person name="Nybo J."/>
            <person name="Theobald S."/>
            <person name="Brandl J."/>
            <person name="Frisvad J.C."/>
            <person name="Nielsen K.F."/>
            <person name="Lyhne E.K."/>
            <person name="Kogle M.E."/>
            <person name="Kuo A."/>
            <person name="Riley R."/>
            <person name="Clum A."/>
            <person name="Nolan M."/>
            <person name="Lipzen A."/>
            <person name="Salamov A."/>
            <person name="Henrissat B."/>
            <person name="Wiebenga A."/>
            <person name="De Vries R.P."/>
            <person name="Grigoriev I.V."/>
            <person name="Mortensen U.H."/>
            <person name="Andersen M.R."/>
            <person name="Baker S.E."/>
        </authorList>
    </citation>
    <scope>NUCLEOTIDE SEQUENCE [LARGE SCALE GENOMIC DNA]</scope>
    <source>
        <strain evidence="2">CBS 113365</strain>
    </source>
</reference>